<dbReference type="AlphaFoldDB" id="A0A813MI84"/>
<accession>A0A813MI84</accession>
<organism evidence="1 2">
    <name type="scientific">Brachionus calyciflorus</name>
    <dbReference type="NCBI Taxonomy" id="104777"/>
    <lineage>
        <taxon>Eukaryota</taxon>
        <taxon>Metazoa</taxon>
        <taxon>Spiralia</taxon>
        <taxon>Gnathifera</taxon>
        <taxon>Rotifera</taxon>
        <taxon>Eurotatoria</taxon>
        <taxon>Monogononta</taxon>
        <taxon>Pseudotrocha</taxon>
        <taxon>Ploima</taxon>
        <taxon>Brachionidae</taxon>
        <taxon>Brachionus</taxon>
    </lineage>
</organism>
<reference evidence="1" key="1">
    <citation type="submission" date="2021-02" db="EMBL/GenBank/DDBJ databases">
        <authorList>
            <person name="Nowell W R."/>
        </authorList>
    </citation>
    <scope>NUCLEOTIDE SEQUENCE</scope>
    <source>
        <strain evidence="1">Ploen Becks lab</strain>
    </source>
</reference>
<gene>
    <name evidence="1" type="ORF">OXX778_LOCUS2379</name>
</gene>
<name>A0A813MI84_9BILA</name>
<keyword evidence="2" id="KW-1185">Reference proteome</keyword>
<dbReference type="Proteomes" id="UP000663879">
    <property type="component" value="Unassembled WGS sequence"/>
</dbReference>
<evidence type="ECO:0008006" key="3">
    <source>
        <dbReference type="Google" id="ProtNLM"/>
    </source>
</evidence>
<evidence type="ECO:0000313" key="2">
    <source>
        <dbReference type="Proteomes" id="UP000663879"/>
    </source>
</evidence>
<dbReference type="EMBL" id="CAJNOC010000184">
    <property type="protein sequence ID" value="CAF0724001.1"/>
    <property type="molecule type" value="Genomic_DNA"/>
</dbReference>
<comment type="caution">
    <text evidence="1">The sequence shown here is derived from an EMBL/GenBank/DDBJ whole genome shotgun (WGS) entry which is preliminary data.</text>
</comment>
<sequence>MINYNIMPSNFNIGVVKRIIKDNQKDHNDINNLRPINISDTFALIFDKVLFKEINKNYKPKTKQFDFKDGSSCIHALLALKELIDII</sequence>
<proteinExistence type="predicted"/>
<evidence type="ECO:0000313" key="1">
    <source>
        <dbReference type="EMBL" id="CAF0724001.1"/>
    </source>
</evidence>
<protein>
    <recommendedName>
        <fullName evidence="3">Reverse transcriptase domain-containing protein</fullName>
    </recommendedName>
</protein>